<evidence type="ECO:0000313" key="1">
    <source>
        <dbReference type="EMBL" id="MFD1531397.1"/>
    </source>
</evidence>
<dbReference type="RefSeq" id="WP_379659829.1">
    <property type="nucleotide sequence ID" value="NZ_JBHUCP010000012.1"/>
</dbReference>
<evidence type="ECO:0000313" key="2">
    <source>
        <dbReference type="Proteomes" id="UP001597145"/>
    </source>
</evidence>
<dbReference type="EMBL" id="JBHUCP010000012">
    <property type="protein sequence ID" value="MFD1531397.1"/>
    <property type="molecule type" value="Genomic_DNA"/>
</dbReference>
<protein>
    <submittedName>
        <fullName evidence="1">Uncharacterized protein</fullName>
    </submittedName>
</protein>
<proteinExistence type="predicted"/>
<dbReference type="Proteomes" id="UP001597145">
    <property type="component" value="Unassembled WGS sequence"/>
</dbReference>
<feature type="non-terminal residue" evidence="1">
    <location>
        <position position="238"/>
    </location>
</feature>
<comment type="caution">
    <text evidence="1">The sequence shown here is derived from an EMBL/GenBank/DDBJ whole genome shotgun (WGS) entry which is preliminary data.</text>
</comment>
<reference evidence="2" key="1">
    <citation type="journal article" date="2019" name="Int. J. Syst. Evol. Microbiol.">
        <title>The Global Catalogue of Microorganisms (GCM) 10K type strain sequencing project: providing services to taxonomists for standard genome sequencing and annotation.</title>
        <authorList>
            <consortium name="The Broad Institute Genomics Platform"/>
            <consortium name="The Broad Institute Genome Sequencing Center for Infectious Disease"/>
            <person name="Wu L."/>
            <person name="Ma J."/>
        </authorList>
    </citation>
    <scope>NUCLEOTIDE SEQUENCE [LARGE SCALE GENOMIC DNA]</scope>
    <source>
        <strain evidence="2">JCM 12165</strain>
    </source>
</reference>
<keyword evidence="2" id="KW-1185">Reference proteome</keyword>
<accession>A0ABW4FQS9</accession>
<organism evidence="1 2">
    <name type="scientific">Pseudonocardia aurantiaca</name>
    <dbReference type="NCBI Taxonomy" id="75290"/>
    <lineage>
        <taxon>Bacteria</taxon>
        <taxon>Bacillati</taxon>
        <taxon>Actinomycetota</taxon>
        <taxon>Actinomycetes</taxon>
        <taxon>Pseudonocardiales</taxon>
        <taxon>Pseudonocardiaceae</taxon>
        <taxon>Pseudonocardia</taxon>
    </lineage>
</organism>
<name>A0ABW4FQS9_9PSEU</name>
<gene>
    <name evidence="1" type="ORF">ACFSCY_18315</name>
</gene>
<sequence length="238" mass="23591">MDSPEQPPPVTVQSADAFVPRACGDTAVSRALVSETALPPHVPPVPSVLSQFTAAVAFDTLTGPATATTPLAAPAGSAVGLRSVTVVSEAASQPPPVPCTEQVEVAVLSRTPVTSPDAEPEVLLAPEPVHRALSQSARAPAVLDATSSRPATGCPPAAAARRSARDGAAAESPTCEAAWIEQSPAAVVQLEDALVSRTGAGPPATAGVPVTVPVVSAAALPVQAAAPPQSTLDPAVLD</sequence>